<feature type="domain" description="ABC3 transporter permease C-terminal" evidence="9">
    <location>
        <begin position="303"/>
        <end position="410"/>
    </location>
</feature>
<protein>
    <recommendedName>
        <fullName evidence="13">ABC transporter permease</fullName>
    </recommendedName>
</protein>
<feature type="region of interest" description="Disordered" evidence="7">
    <location>
        <begin position="409"/>
        <end position="428"/>
    </location>
</feature>
<dbReference type="Proteomes" id="UP000007254">
    <property type="component" value="Chromosome"/>
</dbReference>
<evidence type="ECO:0000256" key="7">
    <source>
        <dbReference type="SAM" id="MobiDB-lite"/>
    </source>
</evidence>
<comment type="subcellular location">
    <subcellularLocation>
        <location evidence="1">Cell membrane</location>
        <topology evidence="1">Multi-pass membrane protein</topology>
    </subcellularLocation>
</comment>
<feature type="domain" description="MacB-like periplasmic core" evidence="10">
    <location>
        <begin position="23"/>
        <end position="238"/>
    </location>
</feature>
<keyword evidence="4 8" id="KW-1133">Transmembrane helix</keyword>
<feature type="transmembrane region" description="Helical" evidence="8">
    <location>
        <begin position="18"/>
        <end position="37"/>
    </location>
</feature>
<evidence type="ECO:0000313" key="12">
    <source>
        <dbReference type="Proteomes" id="UP000007254"/>
    </source>
</evidence>
<name>G0GEP1_WINT7</name>
<dbReference type="GO" id="GO:0005886">
    <property type="term" value="C:plasma membrane"/>
    <property type="evidence" value="ECO:0007669"/>
    <property type="project" value="UniProtKB-SubCell"/>
</dbReference>
<evidence type="ECO:0000256" key="8">
    <source>
        <dbReference type="SAM" id="Phobius"/>
    </source>
</evidence>
<dbReference type="EMBL" id="CP002903">
    <property type="protein sequence ID" value="AEJ60729.1"/>
    <property type="molecule type" value="Genomic_DNA"/>
</dbReference>
<gene>
    <name evidence="11" type="ordered locus">Spith_0446</name>
</gene>
<dbReference type="STRING" id="869211.Spith_0446"/>
<dbReference type="Pfam" id="PF02687">
    <property type="entry name" value="FtsX"/>
    <property type="match status" value="1"/>
</dbReference>
<feature type="transmembrane region" description="Helical" evidence="8">
    <location>
        <begin position="388"/>
        <end position="407"/>
    </location>
</feature>
<dbReference type="Pfam" id="PF12704">
    <property type="entry name" value="MacB_PCD"/>
    <property type="match status" value="1"/>
</dbReference>
<keyword evidence="5 8" id="KW-0472">Membrane</keyword>
<evidence type="ECO:0000256" key="6">
    <source>
        <dbReference type="ARBA" id="ARBA00038076"/>
    </source>
</evidence>
<evidence type="ECO:0000313" key="11">
    <source>
        <dbReference type="EMBL" id="AEJ60729.1"/>
    </source>
</evidence>
<dbReference type="InterPro" id="IPR003838">
    <property type="entry name" value="ABC3_permease_C"/>
</dbReference>
<evidence type="ECO:0000256" key="3">
    <source>
        <dbReference type="ARBA" id="ARBA00022692"/>
    </source>
</evidence>
<dbReference type="HOGENOM" id="CLU_000604_8_4_12"/>
<comment type="similarity">
    <text evidence="6">Belongs to the ABC-4 integral membrane protein family.</text>
</comment>
<evidence type="ECO:0000259" key="9">
    <source>
        <dbReference type="Pfam" id="PF02687"/>
    </source>
</evidence>
<evidence type="ECO:0000256" key="1">
    <source>
        <dbReference type="ARBA" id="ARBA00004651"/>
    </source>
</evidence>
<evidence type="ECO:0000256" key="4">
    <source>
        <dbReference type="ARBA" id="ARBA00022989"/>
    </source>
</evidence>
<dbReference type="AlphaFoldDB" id="G0GEP1"/>
<dbReference type="GO" id="GO:0022857">
    <property type="term" value="F:transmembrane transporter activity"/>
    <property type="evidence" value="ECO:0007669"/>
    <property type="project" value="TreeGrafter"/>
</dbReference>
<keyword evidence="12" id="KW-1185">Reference proteome</keyword>
<feature type="transmembrane region" description="Helical" evidence="8">
    <location>
        <begin position="344"/>
        <end position="367"/>
    </location>
</feature>
<dbReference type="InterPro" id="IPR025857">
    <property type="entry name" value="MacB_PCD"/>
</dbReference>
<organism evidence="11 12">
    <name type="scientific">Winmispira thermophila (strain ATCC 700085 / DSM 6578 / Z-1203)</name>
    <name type="common">Spirochaeta thermophila</name>
    <dbReference type="NCBI Taxonomy" id="869211"/>
    <lineage>
        <taxon>Bacteria</taxon>
        <taxon>Pseudomonadati</taxon>
        <taxon>Spirochaetota</taxon>
        <taxon>Spirochaetia</taxon>
        <taxon>Winmispirales</taxon>
        <taxon>Winmispiraceae</taxon>
        <taxon>Winmispira</taxon>
    </lineage>
</organism>
<keyword evidence="2" id="KW-1003">Cell membrane</keyword>
<proteinExistence type="inferred from homology"/>
<dbReference type="KEGG" id="stq:Spith_0446"/>
<dbReference type="InterPro" id="IPR050250">
    <property type="entry name" value="Macrolide_Exporter_MacB"/>
</dbReference>
<dbReference type="RefSeq" id="WP_014624127.1">
    <property type="nucleotide sequence ID" value="NC_017583.1"/>
</dbReference>
<dbReference type="PANTHER" id="PTHR30572">
    <property type="entry name" value="MEMBRANE COMPONENT OF TRANSPORTER-RELATED"/>
    <property type="match status" value="1"/>
</dbReference>
<accession>G0GEP1</accession>
<dbReference type="OrthoDB" id="9770036at2"/>
<evidence type="ECO:0008006" key="13">
    <source>
        <dbReference type="Google" id="ProtNLM"/>
    </source>
</evidence>
<evidence type="ECO:0000259" key="10">
    <source>
        <dbReference type="Pfam" id="PF12704"/>
    </source>
</evidence>
<dbReference type="PANTHER" id="PTHR30572:SF4">
    <property type="entry name" value="ABC TRANSPORTER PERMEASE YTRF"/>
    <property type="match status" value="1"/>
</dbReference>
<evidence type="ECO:0000256" key="5">
    <source>
        <dbReference type="ARBA" id="ARBA00023136"/>
    </source>
</evidence>
<keyword evidence="3 8" id="KW-0812">Transmembrane</keyword>
<feature type="transmembrane region" description="Helical" evidence="8">
    <location>
        <begin position="299"/>
        <end position="324"/>
    </location>
</feature>
<evidence type="ECO:0000256" key="2">
    <source>
        <dbReference type="ARBA" id="ARBA00022475"/>
    </source>
</evidence>
<sequence length="428" mass="45953">MQGRIIAGSFLRDPGKKVLAGVTMLFASALVSLLLNLTMDIGDKMARELSSYGANLLVTPRTRSTGLRIGSVAYNPFEEEAFLEESDLPKIKSIFWRHNITAFAPFLESTAALSNGASVPLVGTYFYRSIPVPGGRTFSTGVKTLYRFWEVEGRFPEDEAETVEVLVGTSLARRLGVRPGEVLTLEDGGSLLVTGILASGGEEDEMILAPLSFVQRHGGLEGKVSYVRVAALTTPEDALARRARRDPGSLTDREWDLWYCTAYVGAIAYQLEEAIPDARVSPVWQVAAGQGEIMTKVQFFLGVITIVATIAAALGISSIMTTVVLERSREIGLMKALGAPRFLILSQFYVEAGVIGILGGAMGWAFGYGMSGVLSLQLFGRGVGFRPVAIPLVLLTSLFCSLFGTWFPSRSSPDSSSRPSSTSATGPA</sequence>
<reference evidence="11 12" key="1">
    <citation type="submission" date="2011-06" db="EMBL/GenBank/DDBJ databases">
        <title>The complete genome of Spirochaeta thermophila DSM 6578.</title>
        <authorList>
            <consortium name="US DOE Joint Genome Institute (JGI-PGF)"/>
            <person name="Lucas S."/>
            <person name="Lapidus A."/>
            <person name="Bruce D."/>
            <person name="Goodwin L."/>
            <person name="Pitluck S."/>
            <person name="Peters L."/>
            <person name="Kyrpides N."/>
            <person name="Mavromatis K."/>
            <person name="Ivanova N."/>
            <person name="Mikailova N."/>
            <person name="Pagani I."/>
            <person name="Chertkov O."/>
            <person name="Detter J.C."/>
            <person name="Tapia R."/>
            <person name="Han C."/>
            <person name="Land M."/>
            <person name="Hauser L."/>
            <person name="Markowitz V."/>
            <person name="Cheng J.-F."/>
            <person name="Hugenholtz P."/>
            <person name="Woyke T."/>
            <person name="Wu D."/>
            <person name="Spring S."/>
            <person name="Merkhoffer B."/>
            <person name="Schneider S."/>
            <person name="Klenk H.-P."/>
            <person name="Eisen J.A."/>
        </authorList>
    </citation>
    <scope>NUCLEOTIDE SEQUENCE [LARGE SCALE GENOMIC DNA]</scope>
    <source>
        <strain evidence="12">ATCC 700085 / DSM 6578 / Z-1203</strain>
    </source>
</reference>